<comment type="subcellular location">
    <subcellularLocation>
        <location evidence="1">Cell membrane</location>
        <topology evidence="1">Single-pass type I membrane protein</topology>
    </subcellularLocation>
</comment>
<dbReference type="SMART" id="SM00365">
    <property type="entry name" value="LRR_SD22"/>
    <property type="match status" value="7"/>
</dbReference>
<feature type="signal peptide" evidence="13">
    <location>
        <begin position="1"/>
        <end position="23"/>
    </location>
</feature>
<dbReference type="Pfam" id="PF23598">
    <property type="entry name" value="LRR_14"/>
    <property type="match status" value="1"/>
</dbReference>
<dbReference type="PROSITE" id="PS51450">
    <property type="entry name" value="LRR"/>
    <property type="match status" value="1"/>
</dbReference>
<evidence type="ECO:0000256" key="2">
    <source>
        <dbReference type="ARBA" id="ARBA00009592"/>
    </source>
</evidence>
<evidence type="ECO:0000256" key="11">
    <source>
        <dbReference type="ARBA" id="ARBA00023180"/>
    </source>
</evidence>
<keyword evidence="11" id="KW-0325">Glycoprotein</keyword>
<reference evidence="16 17" key="1">
    <citation type="submission" date="2024-02" db="EMBL/GenBank/DDBJ databases">
        <title>High-quality chromosome-scale genome assembly of Pensacola bahiagrass (Paspalum notatum Flugge var. saurae).</title>
        <authorList>
            <person name="Vega J.M."/>
            <person name="Podio M."/>
            <person name="Orjuela J."/>
            <person name="Siena L.A."/>
            <person name="Pessino S.C."/>
            <person name="Combes M.C."/>
            <person name="Mariac C."/>
            <person name="Albertini E."/>
            <person name="Pupilli F."/>
            <person name="Ortiz J.P.A."/>
            <person name="Leblanc O."/>
        </authorList>
    </citation>
    <scope>NUCLEOTIDE SEQUENCE [LARGE SCALE GENOMIC DNA]</scope>
    <source>
        <strain evidence="16">R1</strain>
        <tissue evidence="16">Leaf</tissue>
    </source>
</reference>
<dbReference type="Pfam" id="PF13855">
    <property type="entry name" value="LRR_8"/>
    <property type="match status" value="1"/>
</dbReference>
<dbReference type="GO" id="GO:0009742">
    <property type="term" value="P:brassinosteroid mediated signaling pathway"/>
    <property type="evidence" value="ECO:0007669"/>
    <property type="project" value="UniProtKB-KW"/>
</dbReference>
<evidence type="ECO:0000256" key="4">
    <source>
        <dbReference type="ARBA" id="ARBA00022614"/>
    </source>
</evidence>
<dbReference type="Gene3D" id="3.80.10.10">
    <property type="entry name" value="Ribonuclease Inhibitor"/>
    <property type="match status" value="6"/>
</dbReference>
<dbReference type="SMART" id="SM00369">
    <property type="entry name" value="LRR_TYP"/>
    <property type="match status" value="11"/>
</dbReference>
<keyword evidence="9 12" id="KW-1133">Transmembrane helix</keyword>
<protein>
    <recommendedName>
        <fullName evidence="18">Leucine-rich repeat-containing N-terminal plant-type domain-containing protein</fullName>
    </recommendedName>
</protein>
<dbReference type="InterPro" id="IPR003591">
    <property type="entry name" value="Leu-rich_rpt_typical-subtyp"/>
</dbReference>
<evidence type="ECO:0008006" key="18">
    <source>
        <dbReference type="Google" id="ProtNLM"/>
    </source>
</evidence>
<keyword evidence="17" id="KW-1185">Reference proteome</keyword>
<feature type="domain" description="Disease resistance R13L4/SHOC-2-like LRR" evidence="15">
    <location>
        <begin position="414"/>
        <end position="642"/>
    </location>
</feature>
<evidence type="ECO:0000256" key="5">
    <source>
        <dbReference type="ARBA" id="ARBA00022626"/>
    </source>
</evidence>
<dbReference type="PRINTS" id="PR00019">
    <property type="entry name" value="LEURICHRPT"/>
</dbReference>
<evidence type="ECO:0000256" key="12">
    <source>
        <dbReference type="SAM" id="Phobius"/>
    </source>
</evidence>
<feature type="domain" description="Leucine-rich repeat-containing N-terminal plant-type" evidence="14">
    <location>
        <begin position="44"/>
        <end position="91"/>
    </location>
</feature>
<dbReference type="GO" id="GO:0005886">
    <property type="term" value="C:plasma membrane"/>
    <property type="evidence" value="ECO:0007669"/>
    <property type="project" value="UniProtKB-SubCell"/>
</dbReference>
<dbReference type="InterPro" id="IPR055414">
    <property type="entry name" value="LRR_R13L4/SHOC2-like"/>
</dbReference>
<dbReference type="InterPro" id="IPR013210">
    <property type="entry name" value="LRR_N_plant-typ"/>
</dbReference>
<evidence type="ECO:0000256" key="6">
    <source>
        <dbReference type="ARBA" id="ARBA00022692"/>
    </source>
</evidence>
<comment type="similarity">
    <text evidence="2">Belongs to the RLP family.</text>
</comment>
<dbReference type="FunFam" id="3.80.10.10:FF:000111">
    <property type="entry name" value="LRR receptor-like serine/threonine-protein kinase ERECTA"/>
    <property type="match status" value="1"/>
</dbReference>
<evidence type="ECO:0000256" key="8">
    <source>
        <dbReference type="ARBA" id="ARBA00022737"/>
    </source>
</evidence>
<dbReference type="AlphaFoldDB" id="A0AAQ3TQZ7"/>
<dbReference type="InterPro" id="IPR001611">
    <property type="entry name" value="Leu-rich_rpt"/>
</dbReference>
<sequence>MASIGWAVLLLLCLVQQLHPLAASVSHSHGHLTHHPTPSLLCRPDQASALLKLKQSFIFSPTAEYDLDPITTLPSWQAGTDCCLWEGISCSNSSGYVTALDLSGFSLNSNGIDPMLFNLTSLKLLDLSMNNFRNYYIPSVGFERLSLLTHLNLSTSGIRGQVPIGISKLKNLVSLDLSNRYIYIEDGLAIHAGPQNELLVPDFRTLVANLSNLRELYLDYAVSISSMAQDCFKALAKYVPHLWVLSLEGCGLQGHIDGSLSRLHSLVVIDLSYNYGITPGPFPEFFMNFLNLRVLQLSTINLEGWFPHGMFQSKILKVLDLSWNPNLSGHMPKFSNATSLETLRIDMTNLSYVKSSCFGNFKALAELSLDGKIISMDFLSSFGMLSSLRELSLTGPGSSRELESISSWSEGIKNLRTLYLSNFELSMMIPSSIVNLKNLQGLLIFGSNLTTQTLSAIANINSLKFFMIGDCGCLLEQLPSAIGNMTDLETLEIFNCQLSGPIPHEVGKMKKLKTLAVSWTALSGRIPSSIANLTRLTELVLYQNYLIGEIPTAIFTLPTLQYLDLSENQLSGPIQNFDGVSSCLKGVYLQNNNLTGQIPQALMVLPNLTDLILYGNHLMGSVDLASLWRLENLTYLDLSQNKLTVMEGEDSNSSFIYPSQLMKVRLVGCNMAKIPNLLMRLNHLASLDLSSNNISGVIPNWIWERWHCSLRSLNLSHNMFTGIELNPYVIPISNTLVGLDLSSNKLHGNIPMPEFSAKLLDYSNNAFSSLLPNFTLYLSSTQYLRLSNNSISGHLPQSICHSRLQVLDLSYNNFSGRVPPCLMENGFLRVINLRENQFKGMLPYTMSSECSVQTIDLHGNKIEGQLPRALYNCTRLEVLDLGRNQIVDTFPSWLGRLFNLRVLVLRSNQFHGLIDYLEDEKSGEHFSSLQILDLASNNFSGNLHSQWFEKLKSMKKYNSTGQIILHPNLTTFGFYQDSVTISYKGLFMTFERILTTLTAIDMSDNALEGTIPTSVGNLVSLHVLNMSNNAFTGEIPPQLGNIAALESLDLSSNMLSGEIPQELTNLDFLGTLNLSNNQLDGRIPQSGQFATFQNSSFDGNAGLCGVPLSKLCGSLPDTPSKADMKSSSHGVDVILFLFAGVGFGVGFAAAILMELNWFVIEKIVFEICT</sequence>
<keyword evidence="4" id="KW-0433">Leucine-rich repeat</keyword>
<dbReference type="PANTHER" id="PTHR48061:SF8">
    <property type="entry name" value="LEUCINE-RICH REPEAT-CONTAINING N-TERMINAL PLANT-TYPE DOMAIN-CONTAINING PROTEIN"/>
    <property type="match status" value="1"/>
</dbReference>
<evidence type="ECO:0000259" key="14">
    <source>
        <dbReference type="Pfam" id="PF08263"/>
    </source>
</evidence>
<dbReference type="InterPro" id="IPR046956">
    <property type="entry name" value="RLP23-like"/>
</dbReference>
<accession>A0AAQ3TQZ7</accession>
<evidence type="ECO:0000256" key="13">
    <source>
        <dbReference type="SAM" id="SignalP"/>
    </source>
</evidence>
<feature type="transmembrane region" description="Helical" evidence="12">
    <location>
        <begin position="1133"/>
        <end position="1153"/>
    </location>
</feature>
<evidence type="ECO:0000313" key="16">
    <source>
        <dbReference type="EMBL" id="WVZ78075.1"/>
    </source>
</evidence>
<keyword evidence="6 12" id="KW-0812">Transmembrane</keyword>
<dbReference type="Proteomes" id="UP001341281">
    <property type="component" value="Chromosome 05"/>
</dbReference>
<keyword evidence="3" id="KW-1003">Cell membrane</keyword>
<name>A0AAQ3TQZ7_PASNO</name>
<evidence type="ECO:0000256" key="10">
    <source>
        <dbReference type="ARBA" id="ARBA00023136"/>
    </source>
</evidence>
<dbReference type="SUPFAM" id="SSF52058">
    <property type="entry name" value="L domain-like"/>
    <property type="match status" value="3"/>
</dbReference>
<keyword evidence="5" id="KW-1070">Brassinosteroid signaling pathway</keyword>
<evidence type="ECO:0000256" key="9">
    <source>
        <dbReference type="ARBA" id="ARBA00022989"/>
    </source>
</evidence>
<evidence type="ECO:0000313" key="17">
    <source>
        <dbReference type="Proteomes" id="UP001341281"/>
    </source>
</evidence>
<proteinExistence type="inferred from homology"/>
<evidence type="ECO:0000256" key="1">
    <source>
        <dbReference type="ARBA" id="ARBA00004251"/>
    </source>
</evidence>
<dbReference type="Pfam" id="PF00560">
    <property type="entry name" value="LRR_1"/>
    <property type="match status" value="5"/>
</dbReference>
<dbReference type="FunFam" id="3.80.10.10:FF:000095">
    <property type="entry name" value="LRR receptor-like serine/threonine-protein kinase GSO1"/>
    <property type="match status" value="2"/>
</dbReference>
<gene>
    <name evidence="16" type="ORF">U9M48_025840</name>
</gene>
<evidence type="ECO:0000256" key="7">
    <source>
        <dbReference type="ARBA" id="ARBA00022729"/>
    </source>
</evidence>
<organism evidence="16 17">
    <name type="scientific">Paspalum notatum var. saurae</name>
    <dbReference type="NCBI Taxonomy" id="547442"/>
    <lineage>
        <taxon>Eukaryota</taxon>
        <taxon>Viridiplantae</taxon>
        <taxon>Streptophyta</taxon>
        <taxon>Embryophyta</taxon>
        <taxon>Tracheophyta</taxon>
        <taxon>Spermatophyta</taxon>
        <taxon>Magnoliopsida</taxon>
        <taxon>Liliopsida</taxon>
        <taxon>Poales</taxon>
        <taxon>Poaceae</taxon>
        <taxon>PACMAD clade</taxon>
        <taxon>Panicoideae</taxon>
        <taxon>Andropogonodae</taxon>
        <taxon>Paspaleae</taxon>
        <taxon>Paspalinae</taxon>
        <taxon>Paspalum</taxon>
    </lineage>
</organism>
<dbReference type="EMBL" id="CP144749">
    <property type="protein sequence ID" value="WVZ78075.1"/>
    <property type="molecule type" value="Genomic_DNA"/>
</dbReference>
<evidence type="ECO:0000259" key="15">
    <source>
        <dbReference type="Pfam" id="PF23598"/>
    </source>
</evidence>
<keyword evidence="10 12" id="KW-0472">Membrane</keyword>
<feature type="chain" id="PRO_5042987842" description="Leucine-rich repeat-containing N-terminal plant-type domain-containing protein" evidence="13">
    <location>
        <begin position="24"/>
        <end position="1169"/>
    </location>
</feature>
<keyword evidence="8" id="KW-0677">Repeat</keyword>
<dbReference type="PANTHER" id="PTHR48061">
    <property type="entry name" value="LEUCINE-RICH REPEAT RECEPTOR PROTEIN KINASE EMS1-LIKE-RELATED"/>
    <property type="match status" value="1"/>
</dbReference>
<dbReference type="InterPro" id="IPR032675">
    <property type="entry name" value="LRR_dom_sf"/>
</dbReference>
<dbReference type="SUPFAM" id="SSF52047">
    <property type="entry name" value="RNI-like"/>
    <property type="match status" value="1"/>
</dbReference>
<keyword evidence="7 13" id="KW-0732">Signal</keyword>
<evidence type="ECO:0000256" key="3">
    <source>
        <dbReference type="ARBA" id="ARBA00022475"/>
    </source>
</evidence>
<dbReference type="Pfam" id="PF08263">
    <property type="entry name" value="LRRNT_2"/>
    <property type="match status" value="1"/>
</dbReference>